<protein>
    <submittedName>
        <fullName evidence="3">Uncharacterized protein</fullName>
    </submittedName>
</protein>
<proteinExistence type="predicted"/>
<keyword evidence="2" id="KW-0732">Signal</keyword>
<dbReference type="RefSeq" id="WP_251859289.1">
    <property type="nucleotide sequence ID" value="NZ_CP090569.1"/>
</dbReference>
<accession>A0A9J7A211</accession>
<feature type="signal peptide" evidence="2">
    <location>
        <begin position="1"/>
        <end position="24"/>
    </location>
</feature>
<dbReference type="AlphaFoldDB" id="A0A9J7A211"/>
<evidence type="ECO:0000313" key="4">
    <source>
        <dbReference type="Proteomes" id="UP001056649"/>
    </source>
</evidence>
<evidence type="ECO:0000256" key="2">
    <source>
        <dbReference type="SAM" id="SignalP"/>
    </source>
</evidence>
<organism evidence="3 4">
    <name type="scientific">Candidatus Endoriftia persephonae</name>
    <dbReference type="NCBI Taxonomy" id="393765"/>
    <lineage>
        <taxon>Bacteria</taxon>
        <taxon>Pseudomonadati</taxon>
        <taxon>Pseudomonadota</taxon>
        <taxon>Gammaproteobacteria</taxon>
        <taxon>Chromatiales</taxon>
        <taxon>Sedimenticolaceae</taxon>
        <taxon>Candidatus Endoriftia</taxon>
    </lineage>
</organism>
<keyword evidence="4" id="KW-1185">Reference proteome</keyword>
<reference evidence="3" key="1">
    <citation type="journal article" date="2022" name="Mol. Ecol. Resour.">
        <title>The complete and closed genome of the facultative generalist Candidatus Endoriftia persephone from deep-sea hydrothermal vents.</title>
        <authorList>
            <person name="de Oliveira A.L."/>
            <person name="Srivastava A."/>
            <person name="Espada-Hinojosa S."/>
            <person name="Bright M."/>
        </authorList>
    </citation>
    <scope>NUCLEOTIDE SEQUENCE</scope>
    <source>
        <strain evidence="3">Tica-EPR-9o50.N</strain>
    </source>
</reference>
<feature type="compositionally biased region" description="Basic and acidic residues" evidence="1">
    <location>
        <begin position="124"/>
        <end position="147"/>
    </location>
</feature>
<feature type="chain" id="PRO_5039901936" evidence="2">
    <location>
        <begin position="25"/>
        <end position="454"/>
    </location>
</feature>
<dbReference type="Proteomes" id="UP001056649">
    <property type="component" value="Chromosome"/>
</dbReference>
<name>A0A9J7A211_9GAMM</name>
<feature type="region of interest" description="Disordered" evidence="1">
    <location>
        <begin position="124"/>
        <end position="173"/>
    </location>
</feature>
<evidence type="ECO:0000313" key="3">
    <source>
        <dbReference type="EMBL" id="USF88991.1"/>
    </source>
</evidence>
<gene>
    <name evidence="3" type="ORF">L0Y14_07100</name>
</gene>
<evidence type="ECO:0000256" key="1">
    <source>
        <dbReference type="SAM" id="MobiDB-lite"/>
    </source>
</evidence>
<sequence length="454" mass="48537">MTKKRLIGYVYLSLMLYFPLSAEATELKASQTLSLHKSEAKESAIKDVGKETLGTPPTVRLNMCGKGLWFNNRCQRRNFFVEMVPKGEAFVSVFGSRLRSEGPGSIVLFTVDSDAVARQYHISAERSREAPRTSDITTKAKDSRSLEVKNTGGKASDSRSIKKKTTGAKVTPPITHVDTPMILQAGDFKGFKLLSRVTETRGMHGGWSNMYYEIATPKPTGDLTLYYSKYRQYGPSRWRDTICRSDQYLTNSGESGDSGCHSIGVIASSSGPSIRQQCMASEVMAGDAVKWTVTTGCNSIGGGIVAAAAIRASLPIFAAVTIETENPIAGGVAGLTTLAGITLAGGYIVGNACNVAGALADDLTGKLTGCVTTGLPGTAEEIADIYDQLELLKNAANEWFTEPGTCMVCNATSVETVGGGWNEQEGTMEVIGEVVCSDWSWSHGNDSNGDLFCD</sequence>
<dbReference type="EMBL" id="CP090569">
    <property type="protein sequence ID" value="USF88991.1"/>
    <property type="molecule type" value="Genomic_DNA"/>
</dbReference>
<dbReference type="KEGG" id="eps:L0Y14_07100"/>